<dbReference type="GO" id="GO:0016787">
    <property type="term" value="F:hydrolase activity"/>
    <property type="evidence" value="ECO:0007669"/>
    <property type="project" value="UniProtKB-KW"/>
</dbReference>
<keyword evidence="2" id="KW-0378">Hydrolase</keyword>
<evidence type="ECO:0000313" key="3">
    <source>
        <dbReference type="Proteomes" id="UP000503840"/>
    </source>
</evidence>
<dbReference type="Gene3D" id="1.10.3210.10">
    <property type="entry name" value="Hypothetical protein af1432"/>
    <property type="match status" value="1"/>
</dbReference>
<comment type="caution">
    <text evidence="2">The sequence shown here is derived from an EMBL/GenBank/DDBJ whole genome shotgun (WGS) entry which is preliminary data.</text>
</comment>
<accession>A0A7J0BJR8</accession>
<dbReference type="AlphaFoldDB" id="A0A7J0BJR8"/>
<dbReference type="PROSITE" id="PS51831">
    <property type="entry name" value="HD"/>
    <property type="match status" value="1"/>
</dbReference>
<sequence length="268" mass="30504">MTPLPDIAAHEAWFEAWTAGYLTDDEQDNRYIELKRNHTMRVLENARRIVGTLDMPEHVARTALLAALYHDVGRFPQYAQYRTFSDQRSVNHGILGCKTLRRLGVLNGGSRNEAALCESRSTQANVLASVAMHNRFRVPSGISSALRAVTDVVRDSDKIDIFPVMIATFTRDGSENDVVTLHLEEKEGAWSPGILESLRERRLASYKDMRYVNDFKLLLGSWVFELNYAESRLMLRERGLVEALLATWPEHPDVVAMKDVVREALMRD</sequence>
<evidence type="ECO:0000313" key="2">
    <source>
        <dbReference type="EMBL" id="GFM33422.1"/>
    </source>
</evidence>
<dbReference type="EMBL" id="BLVO01000013">
    <property type="protein sequence ID" value="GFM33422.1"/>
    <property type="molecule type" value="Genomic_DNA"/>
</dbReference>
<feature type="domain" description="HD" evidence="1">
    <location>
        <begin position="35"/>
        <end position="162"/>
    </location>
</feature>
<dbReference type="InterPro" id="IPR006674">
    <property type="entry name" value="HD_domain"/>
</dbReference>
<name>A0A7J0BJR8_9BACT</name>
<protein>
    <submittedName>
        <fullName evidence="2">HD family phosphohydrolase</fullName>
    </submittedName>
</protein>
<dbReference type="Proteomes" id="UP000503840">
    <property type="component" value="Unassembled WGS sequence"/>
</dbReference>
<reference evidence="2 3" key="1">
    <citation type="submission" date="2020-05" db="EMBL/GenBank/DDBJ databases">
        <title>Draft genome sequence of Desulfovibrio sp. strain HN2T.</title>
        <authorList>
            <person name="Ueno A."/>
            <person name="Tamazawa S."/>
            <person name="Tamamura S."/>
            <person name="Murakami T."/>
            <person name="Kiyama T."/>
            <person name="Inomata H."/>
            <person name="Amano Y."/>
            <person name="Miyakawa K."/>
            <person name="Tamaki H."/>
            <person name="Naganuma T."/>
            <person name="Kaneko K."/>
        </authorList>
    </citation>
    <scope>NUCLEOTIDE SEQUENCE [LARGE SCALE GENOMIC DNA]</scope>
    <source>
        <strain evidence="2 3">HN2</strain>
    </source>
</reference>
<dbReference type="RefSeq" id="WP_174405085.1">
    <property type="nucleotide sequence ID" value="NZ_BLVO01000013.1"/>
</dbReference>
<dbReference type="CDD" id="cd00077">
    <property type="entry name" value="HDc"/>
    <property type="match status" value="1"/>
</dbReference>
<dbReference type="InterPro" id="IPR003607">
    <property type="entry name" value="HD/PDEase_dom"/>
</dbReference>
<organism evidence="2 3">
    <name type="scientific">Desulfovibrio subterraneus</name>
    <dbReference type="NCBI Taxonomy" id="2718620"/>
    <lineage>
        <taxon>Bacteria</taxon>
        <taxon>Pseudomonadati</taxon>
        <taxon>Thermodesulfobacteriota</taxon>
        <taxon>Desulfovibrionia</taxon>
        <taxon>Desulfovibrionales</taxon>
        <taxon>Desulfovibrionaceae</taxon>
        <taxon>Desulfovibrio</taxon>
    </lineage>
</organism>
<proteinExistence type="predicted"/>
<gene>
    <name evidence="2" type="ORF">DSM101010T_17870</name>
</gene>
<evidence type="ECO:0000259" key="1">
    <source>
        <dbReference type="PROSITE" id="PS51831"/>
    </source>
</evidence>
<keyword evidence="3" id="KW-1185">Reference proteome</keyword>
<dbReference type="SUPFAM" id="SSF109604">
    <property type="entry name" value="HD-domain/PDEase-like"/>
    <property type="match status" value="1"/>
</dbReference>
<dbReference type="Pfam" id="PF01966">
    <property type="entry name" value="HD"/>
    <property type="match status" value="1"/>
</dbReference>